<feature type="transmembrane region" description="Helical" evidence="5">
    <location>
        <begin position="147"/>
        <end position="169"/>
    </location>
</feature>
<dbReference type="GO" id="GO:0006676">
    <property type="term" value="P:mannosyl diphosphorylinositol ceramide metabolic process"/>
    <property type="evidence" value="ECO:0007669"/>
    <property type="project" value="TreeGrafter"/>
</dbReference>
<protein>
    <submittedName>
        <fullName evidence="7">3783_t:CDS:1</fullName>
    </submittedName>
</protein>
<keyword evidence="2 5" id="KW-0812">Transmembrane</keyword>
<accession>A0A9N9E1P1</accession>
<dbReference type="GO" id="GO:0016020">
    <property type="term" value="C:membrane"/>
    <property type="evidence" value="ECO:0007669"/>
    <property type="project" value="UniProtKB-SubCell"/>
</dbReference>
<gene>
    <name evidence="7" type="ORF">PBRASI_LOCUS10537</name>
</gene>
<dbReference type="PANTHER" id="PTHR31310">
    <property type="match status" value="1"/>
</dbReference>
<dbReference type="PANTHER" id="PTHR31310:SF11">
    <property type="entry name" value="INOSITOL PHOSPHORYLCERAMIDE SYNTHASE CATALYTIC SUBUNIT AUR1"/>
    <property type="match status" value="1"/>
</dbReference>
<dbReference type="GO" id="GO:0070916">
    <property type="term" value="C:inositol phosphoceramide synthase complex"/>
    <property type="evidence" value="ECO:0007669"/>
    <property type="project" value="TreeGrafter"/>
</dbReference>
<reference evidence="7" key="1">
    <citation type="submission" date="2021-06" db="EMBL/GenBank/DDBJ databases">
        <authorList>
            <person name="Kallberg Y."/>
            <person name="Tangrot J."/>
            <person name="Rosling A."/>
        </authorList>
    </citation>
    <scope>NUCLEOTIDE SEQUENCE</scope>
    <source>
        <strain evidence="7">BR232B</strain>
    </source>
</reference>
<comment type="subcellular location">
    <subcellularLocation>
        <location evidence="1">Membrane</location>
        <topology evidence="1">Multi-pass membrane protein</topology>
    </subcellularLocation>
</comment>
<evidence type="ECO:0000256" key="3">
    <source>
        <dbReference type="ARBA" id="ARBA00022989"/>
    </source>
</evidence>
<evidence type="ECO:0000256" key="2">
    <source>
        <dbReference type="ARBA" id="ARBA00022692"/>
    </source>
</evidence>
<feature type="transmembrane region" description="Helical" evidence="5">
    <location>
        <begin position="88"/>
        <end position="106"/>
    </location>
</feature>
<evidence type="ECO:0000256" key="1">
    <source>
        <dbReference type="ARBA" id="ARBA00004141"/>
    </source>
</evidence>
<name>A0A9N9E1P1_9GLOM</name>
<feature type="transmembrane region" description="Helical" evidence="5">
    <location>
        <begin position="176"/>
        <end position="195"/>
    </location>
</feature>
<feature type="transmembrane region" description="Helical" evidence="5">
    <location>
        <begin position="244"/>
        <end position="264"/>
    </location>
</feature>
<evidence type="ECO:0000259" key="6">
    <source>
        <dbReference type="SMART" id="SM00014"/>
    </source>
</evidence>
<dbReference type="InterPro" id="IPR036938">
    <property type="entry name" value="PAP2/HPO_sf"/>
</dbReference>
<organism evidence="7 8">
    <name type="scientific">Paraglomus brasilianum</name>
    <dbReference type="NCBI Taxonomy" id="144538"/>
    <lineage>
        <taxon>Eukaryota</taxon>
        <taxon>Fungi</taxon>
        <taxon>Fungi incertae sedis</taxon>
        <taxon>Mucoromycota</taxon>
        <taxon>Glomeromycotina</taxon>
        <taxon>Glomeromycetes</taxon>
        <taxon>Paraglomerales</taxon>
        <taxon>Paraglomeraceae</taxon>
        <taxon>Paraglomus</taxon>
    </lineage>
</organism>
<feature type="transmembrane region" description="Helical" evidence="5">
    <location>
        <begin position="63"/>
        <end position="82"/>
    </location>
</feature>
<keyword evidence="8" id="KW-1185">Reference proteome</keyword>
<sequence>MLPSQLESHTLKTLPWQFSISLRGRKLVGGPLKHHEWTIYDLQYVFLFTLGLFLFYIIDSPGFALKLVIVALFAIGLCHPVSRIFVLPFLPVACWLILFYACRFIPGERRPHIYVSLLPTLENILYGDNLSAIIATHTNVIKDVLAWFPYGVVHFTIPFITSAGLWWFGPPGILRVFASAFGYMNIAGVLTQLAFPCSPPWYEYTYGLNTPANYEMHGHPGGLARIDELFNTNTYTTTFGGSPMVFGAFPSLHSGCAIIQALFISYLAPKLRAFCFAYVMWIWWACMYLTHHYMVDLVGGGVYAGVAFWCAWKWLPPVHKGLSTRWDYLKEGLLPTHDDYIRDSTAL</sequence>
<evidence type="ECO:0000313" key="7">
    <source>
        <dbReference type="EMBL" id="CAG8656322.1"/>
    </source>
</evidence>
<feature type="non-terminal residue" evidence="7">
    <location>
        <position position="347"/>
    </location>
</feature>
<dbReference type="Proteomes" id="UP000789739">
    <property type="component" value="Unassembled WGS sequence"/>
</dbReference>
<dbReference type="OrthoDB" id="5784at2759"/>
<dbReference type="AlphaFoldDB" id="A0A9N9E1P1"/>
<dbReference type="GO" id="GO:0030148">
    <property type="term" value="P:sphingolipid biosynthetic process"/>
    <property type="evidence" value="ECO:0007669"/>
    <property type="project" value="TreeGrafter"/>
</dbReference>
<dbReference type="EMBL" id="CAJVPI010003255">
    <property type="protein sequence ID" value="CAG8656322.1"/>
    <property type="molecule type" value="Genomic_DNA"/>
</dbReference>
<dbReference type="SMART" id="SM00014">
    <property type="entry name" value="acidPPc"/>
    <property type="match status" value="1"/>
</dbReference>
<dbReference type="SUPFAM" id="SSF48317">
    <property type="entry name" value="Acid phosphatase/Vanadium-dependent haloperoxidase"/>
    <property type="match status" value="1"/>
</dbReference>
<dbReference type="InterPro" id="IPR052185">
    <property type="entry name" value="IPC_Synthase-Related"/>
</dbReference>
<keyword evidence="4 5" id="KW-0472">Membrane</keyword>
<dbReference type="Pfam" id="PF14378">
    <property type="entry name" value="PAP2_3"/>
    <property type="match status" value="1"/>
</dbReference>
<evidence type="ECO:0000256" key="4">
    <source>
        <dbReference type="ARBA" id="ARBA00023136"/>
    </source>
</evidence>
<keyword evidence="3 5" id="KW-1133">Transmembrane helix</keyword>
<evidence type="ECO:0000256" key="5">
    <source>
        <dbReference type="SAM" id="Phobius"/>
    </source>
</evidence>
<dbReference type="InterPro" id="IPR000326">
    <property type="entry name" value="PAP2/HPO"/>
</dbReference>
<dbReference type="Gene3D" id="1.20.144.10">
    <property type="entry name" value="Phosphatidic acid phosphatase type 2/haloperoxidase"/>
    <property type="match status" value="1"/>
</dbReference>
<proteinExistence type="predicted"/>
<dbReference type="CDD" id="cd03386">
    <property type="entry name" value="PAP2_Aur1_like"/>
    <property type="match status" value="1"/>
</dbReference>
<feature type="transmembrane region" description="Helical" evidence="5">
    <location>
        <begin position="271"/>
        <end position="291"/>
    </location>
</feature>
<evidence type="ECO:0000313" key="8">
    <source>
        <dbReference type="Proteomes" id="UP000789739"/>
    </source>
</evidence>
<feature type="domain" description="Phosphatidic acid phosphatase type 2/haloperoxidase" evidence="6">
    <location>
        <begin position="174"/>
        <end position="312"/>
    </location>
</feature>
<dbReference type="InterPro" id="IPR026841">
    <property type="entry name" value="Aur1/Ipt1"/>
</dbReference>
<comment type="caution">
    <text evidence="7">The sequence shown here is derived from an EMBL/GenBank/DDBJ whole genome shotgun (WGS) entry which is preliminary data.</text>
</comment>